<keyword evidence="12" id="KW-0902">Two-component regulatory system</keyword>
<dbReference type="SUPFAM" id="SSF55874">
    <property type="entry name" value="ATPase domain of HSP90 chaperone/DNA topoisomerase II/histidine kinase"/>
    <property type="match status" value="1"/>
</dbReference>
<keyword evidence="6" id="KW-0808">Transferase</keyword>
<keyword evidence="8" id="KW-0547">Nucleotide-binding</keyword>
<keyword evidence="10" id="KW-0067">ATP-binding</keyword>
<feature type="transmembrane region" description="Helical" evidence="14">
    <location>
        <begin position="181"/>
        <end position="207"/>
    </location>
</feature>
<dbReference type="InterPro" id="IPR003594">
    <property type="entry name" value="HATPase_dom"/>
</dbReference>
<dbReference type="Gene3D" id="6.10.340.10">
    <property type="match status" value="1"/>
</dbReference>
<evidence type="ECO:0000256" key="7">
    <source>
        <dbReference type="ARBA" id="ARBA00022692"/>
    </source>
</evidence>
<evidence type="ECO:0000256" key="4">
    <source>
        <dbReference type="ARBA" id="ARBA00022475"/>
    </source>
</evidence>
<accession>A0ABQ0AZA5</accession>
<evidence type="ECO:0000313" key="18">
    <source>
        <dbReference type="Proteomes" id="UP001600894"/>
    </source>
</evidence>
<dbReference type="CDD" id="cd00082">
    <property type="entry name" value="HisKA"/>
    <property type="match status" value="1"/>
</dbReference>
<dbReference type="SMART" id="SM00388">
    <property type="entry name" value="HisKA"/>
    <property type="match status" value="1"/>
</dbReference>
<evidence type="ECO:0000259" key="15">
    <source>
        <dbReference type="PROSITE" id="PS50109"/>
    </source>
</evidence>
<evidence type="ECO:0000256" key="2">
    <source>
        <dbReference type="ARBA" id="ARBA00004651"/>
    </source>
</evidence>
<protein>
    <recommendedName>
        <fullName evidence="3">histidine kinase</fullName>
        <ecNumber evidence="3">2.7.13.3</ecNumber>
    </recommendedName>
</protein>
<reference evidence="17 18" key="1">
    <citation type="submission" date="2024-04" db="EMBL/GenBank/DDBJ databases">
        <title>Defined microbial consortia suppress multidrug-resistant proinflammatory Enterobacteriaceae via ecological control.</title>
        <authorList>
            <person name="Furuichi M."/>
            <person name="Kawaguchi T."/>
            <person name="Pust M."/>
            <person name="Yasuma K."/>
            <person name="Plichta D."/>
            <person name="Hasegawa N."/>
            <person name="Ohya T."/>
            <person name="Bhattarai S."/>
            <person name="Sasajima S."/>
            <person name="Aoto Y."/>
            <person name="Tuganbaev T."/>
            <person name="Yaginuma M."/>
            <person name="Ueda M."/>
            <person name="Okahashi N."/>
            <person name="Amafuji K."/>
            <person name="Kiridooshi Y."/>
            <person name="Sugita K."/>
            <person name="Strazar M."/>
            <person name="Skelly A."/>
            <person name="Suda W."/>
            <person name="Hattori M."/>
            <person name="Nakamoto N."/>
            <person name="Caballero S."/>
            <person name="Norman J."/>
            <person name="Olle B."/>
            <person name="Tanoue T."/>
            <person name="Arita M."/>
            <person name="Bucci V."/>
            <person name="Atarashi K."/>
            <person name="Xavier R."/>
            <person name="Honda K."/>
        </authorList>
    </citation>
    <scope>NUCLEOTIDE SEQUENCE [LARGE SCALE GENOMIC DNA]</scope>
    <source>
        <strain evidence="18">f13</strain>
    </source>
</reference>
<dbReference type="GO" id="GO:0016301">
    <property type="term" value="F:kinase activity"/>
    <property type="evidence" value="ECO:0007669"/>
    <property type="project" value="UniProtKB-KW"/>
</dbReference>
<dbReference type="InterPro" id="IPR004358">
    <property type="entry name" value="Sig_transdc_His_kin-like_C"/>
</dbReference>
<dbReference type="InterPro" id="IPR036097">
    <property type="entry name" value="HisK_dim/P_sf"/>
</dbReference>
<dbReference type="PRINTS" id="PR00344">
    <property type="entry name" value="BCTRLSENSOR"/>
</dbReference>
<evidence type="ECO:0000313" key="17">
    <source>
        <dbReference type="EMBL" id="GAA6269341.1"/>
    </source>
</evidence>
<dbReference type="RefSeq" id="WP_390470086.1">
    <property type="nucleotide sequence ID" value="NZ_BAABXL010000001.1"/>
</dbReference>
<evidence type="ECO:0000256" key="1">
    <source>
        <dbReference type="ARBA" id="ARBA00000085"/>
    </source>
</evidence>
<dbReference type="InterPro" id="IPR036890">
    <property type="entry name" value="HATPase_C_sf"/>
</dbReference>
<dbReference type="Proteomes" id="UP001600894">
    <property type="component" value="Unassembled WGS sequence"/>
</dbReference>
<evidence type="ECO:0000256" key="10">
    <source>
        <dbReference type="ARBA" id="ARBA00022840"/>
    </source>
</evidence>
<dbReference type="Pfam" id="PF02518">
    <property type="entry name" value="HATPase_c"/>
    <property type="match status" value="1"/>
</dbReference>
<dbReference type="InterPro" id="IPR003660">
    <property type="entry name" value="HAMP_dom"/>
</dbReference>
<name>A0ABQ0AZA5_9FIRM</name>
<comment type="subcellular location">
    <subcellularLocation>
        <location evidence="2">Cell membrane</location>
        <topology evidence="2">Multi-pass membrane protein</topology>
    </subcellularLocation>
</comment>
<dbReference type="InterPro" id="IPR005467">
    <property type="entry name" value="His_kinase_dom"/>
</dbReference>
<keyword evidence="18" id="KW-1185">Reference proteome</keyword>
<dbReference type="CDD" id="cd06225">
    <property type="entry name" value="HAMP"/>
    <property type="match status" value="1"/>
</dbReference>
<evidence type="ECO:0000256" key="13">
    <source>
        <dbReference type="ARBA" id="ARBA00023136"/>
    </source>
</evidence>
<keyword evidence="5" id="KW-0597">Phosphoprotein</keyword>
<keyword evidence="13 14" id="KW-0472">Membrane</keyword>
<feature type="domain" description="Histidine kinase" evidence="15">
    <location>
        <begin position="276"/>
        <end position="495"/>
    </location>
</feature>
<dbReference type="SUPFAM" id="SSF47384">
    <property type="entry name" value="Homodimeric domain of signal transducing histidine kinase"/>
    <property type="match status" value="1"/>
</dbReference>
<evidence type="ECO:0000256" key="12">
    <source>
        <dbReference type="ARBA" id="ARBA00023012"/>
    </source>
</evidence>
<dbReference type="SUPFAM" id="SSF158472">
    <property type="entry name" value="HAMP domain-like"/>
    <property type="match status" value="1"/>
</dbReference>
<feature type="transmembrane region" description="Helical" evidence="14">
    <location>
        <begin position="12"/>
        <end position="31"/>
    </location>
</feature>
<evidence type="ECO:0000256" key="6">
    <source>
        <dbReference type="ARBA" id="ARBA00022679"/>
    </source>
</evidence>
<dbReference type="InterPro" id="IPR003661">
    <property type="entry name" value="HisK_dim/P_dom"/>
</dbReference>
<dbReference type="PANTHER" id="PTHR45528:SF1">
    <property type="entry name" value="SENSOR HISTIDINE KINASE CPXA"/>
    <property type="match status" value="1"/>
</dbReference>
<gene>
    <name evidence="17" type="ORF">F130042H8_24010</name>
</gene>
<comment type="caution">
    <text evidence="17">The sequence shown here is derived from an EMBL/GenBank/DDBJ whole genome shotgun (WGS) entry which is preliminary data.</text>
</comment>
<keyword evidence="7 14" id="KW-0812">Transmembrane</keyword>
<organism evidence="17 18">
    <name type="scientific">Enterocloster alcoholdehydrogenati</name>
    <dbReference type="NCBI Taxonomy" id="2547410"/>
    <lineage>
        <taxon>Bacteria</taxon>
        <taxon>Bacillati</taxon>
        <taxon>Bacillota</taxon>
        <taxon>Clostridia</taxon>
        <taxon>Lachnospirales</taxon>
        <taxon>Lachnospiraceae</taxon>
        <taxon>Enterocloster</taxon>
    </lineage>
</organism>
<dbReference type="InterPro" id="IPR050398">
    <property type="entry name" value="HssS/ArlS-like"/>
</dbReference>
<dbReference type="SMART" id="SM00387">
    <property type="entry name" value="HATPase_c"/>
    <property type="match status" value="1"/>
</dbReference>
<keyword evidence="4" id="KW-1003">Cell membrane</keyword>
<evidence type="ECO:0000256" key="9">
    <source>
        <dbReference type="ARBA" id="ARBA00022777"/>
    </source>
</evidence>
<dbReference type="Gene3D" id="3.30.565.10">
    <property type="entry name" value="Histidine kinase-like ATPase, C-terminal domain"/>
    <property type="match status" value="1"/>
</dbReference>
<dbReference type="Gene3D" id="1.10.287.130">
    <property type="match status" value="1"/>
</dbReference>
<dbReference type="PROSITE" id="PS50885">
    <property type="entry name" value="HAMP"/>
    <property type="match status" value="1"/>
</dbReference>
<dbReference type="EMBL" id="BAABXL010000001">
    <property type="protein sequence ID" value="GAA6269341.1"/>
    <property type="molecule type" value="Genomic_DNA"/>
</dbReference>
<keyword evidence="11 14" id="KW-1133">Transmembrane helix</keyword>
<dbReference type="SMART" id="SM00304">
    <property type="entry name" value="HAMP"/>
    <property type="match status" value="1"/>
</dbReference>
<dbReference type="Pfam" id="PF00672">
    <property type="entry name" value="HAMP"/>
    <property type="match status" value="1"/>
</dbReference>
<evidence type="ECO:0000259" key="16">
    <source>
        <dbReference type="PROSITE" id="PS50885"/>
    </source>
</evidence>
<evidence type="ECO:0000256" key="3">
    <source>
        <dbReference type="ARBA" id="ARBA00012438"/>
    </source>
</evidence>
<proteinExistence type="predicted"/>
<evidence type="ECO:0000256" key="14">
    <source>
        <dbReference type="SAM" id="Phobius"/>
    </source>
</evidence>
<evidence type="ECO:0000256" key="11">
    <source>
        <dbReference type="ARBA" id="ARBA00022989"/>
    </source>
</evidence>
<comment type="catalytic activity">
    <reaction evidence="1">
        <text>ATP + protein L-histidine = ADP + protein N-phospho-L-histidine.</text>
        <dbReference type="EC" id="2.7.13.3"/>
    </reaction>
</comment>
<keyword evidence="9 17" id="KW-0418">Kinase</keyword>
<dbReference type="PANTHER" id="PTHR45528">
    <property type="entry name" value="SENSOR HISTIDINE KINASE CPXA"/>
    <property type="match status" value="1"/>
</dbReference>
<feature type="domain" description="HAMP" evidence="16">
    <location>
        <begin position="209"/>
        <end position="261"/>
    </location>
</feature>
<dbReference type="PROSITE" id="PS50109">
    <property type="entry name" value="HIS_KIN"/>
    <property type="match status" value="1"/>
</dbReference>
<evidence type="ECO:0000256" key="5">
    <source>
        <dbReference type="ARBA" id="ARBA00022553"/>
    </source>
</evidence>
<dbReference type="EC" id="2.7.13.3" evidence="3"/>
<evidence type="ECO:0000256" key="8">
    <source>
        <dbReference type="ARBA" id="ARBA00022741"/>
    </source>
</evidence>
<sequence>MTVRSKIWLSNVLMVVIPIAVTVLAVVLGFYSSVGNYWHSIETMYQDENGIQSAQSLIYTYQEELWENNWGNSAQPGTENTRIQKNDTMYYLENKLTKMGYHFLVKKDGEILYSNISDQDMETALNTAGSALHTAKSLTASLDQVSVIKNTFTYEQKEFSIIAVNSGEMDYPVESYFQAYIVRYMMILLAIFFGITVIVNGILSWWVSRSVLIPLKKLRQGTREIREGNLDAEIEYHKKDEFGQVCQDFEDMRAYLKESVNQRLENENRRREMINGVSHDLRTPLTSIGGYLDGLLEGIANTPEKQERYLKAIKTRTKDLERLVDSLSDYNRLESGQVKYHMEPGDLKVFFEQYLSIYKEEARQNHVKIRLEAPEKNYPLKFDGNEMKRVIDNLFTNTIRYREDTKSDVLIQLTRHLENARIQIIFQDDGPGVPKESLPRLFDTFYRTDGARSQSGKGSGIGLAVVKEIILAHGGTVWAENRGGLAIIMELPGTGADKKKK</sequence>
<dbReference type="Pfam" id="PF00512">
    <property type="entry name" value="HisKA"/>
    <property type="match status" value="1"/>
</dbReference>